<dbReference type="Pfam" id="PF23598">
    <property type="entry name" value="LRR_14"/>
    <property type="match status" value="1"/>
</dbReference>
<keyword evidence="2" id="KW-0677">Repeat</keyword>
<feature type="domain" description="Disease resistance R13L4/SHOC-2-like LRR" evidence="3">
    <location>
        <begin position="120"/>
        <end position="219"/>
    </location>
</feature>
<dbReference type="EMBL" id="ABDC03013158">
    <property type="status" value="NOT_ANNOTATED_CDS"/>
    <property type="molecule type" value="Genomic_DNA"/>
</dbReference>
<dbReference type="EMBL" id="ABDC03013159">
    <property type="status" value="NOT_ANNOTATED_CDS"/>
    <property type="molecule type" value="Genomic_DNA"/>
</dbReference>
<dbReference type="InterPro" id="IPR003591">
    <property type="entry name" value="Leu-rich_rpt_typical-subtyp"/>
</dbReference>
<dbReference type="AlphaFoldDB" id="A0A8C5VTI4"/>
<dbReference type="PROSITE" id="PS51450">
    <property type="entry name" value="LRR"/>
    <property type="match status" value="1"/>
</dbReference>
<reference evidence="4" key="3">
    <citation type="submission" date="2025-09" db="UniProtKB">
        <authorList>
            <consortium name="Ensembl"/>
        </authorList>
    </citation>
    <scope>IDENTIFICATION</scope>
</reference>
<gene>
    <name evidence="4" type="primary">LRRC69</name>
</gene>
<dbReference type="Proteomes" id="UP000694394">
    <property type="component" value="Chromosome 9"/>
</dbReference>
<dbReference type="SUPFAM" id="SSF52058">
    <property type="entry name" value="L domain-like"/>
    <property type="match status" value="1"/>
</dbReference>
<evidence type="ECO:0000256" key="1">
    <source>
        <dbReference type="ARBA" id="ARBA00022614"/>
    </source>
</evidence>
<dbReference type="PANTHER" id="PTHR48051">
    <property type="match status" value="1"/>
</dbReference>
<evidence type="ECO:0000259" key="3">
    <source>
        <dbReference type="Pfam" id="PF23598"/>
    </source>
</evidence>
<dbReference type="Gene3D" id="3.80.10.10">
    <property type="entry name" value="Ribonuclease Inhibitor"/>
    <property type="match status" value="1"/>
</dbReference>
<dbReference type="SMART" id="SM00364">
    <property type="entry name" value="LRR_BAC"/>
    <property type="match status" value="4"/>
</dbReference>
<evidence type="ECO:0000256" key="2">
    <source>
        <dbReference type="ARBA" id="ARBA00022737"/>
    </source>
</evidence>
<name>A0A8C5VTI4_MICMU</name>
<dbReference type="Pfam" id="PF13855">
    <property type="entry name" value="LRR_8"/>
    <property type="match status" value="1"/>
</dbReference>
<dbReference type="InterPro" id="IPR001611">
    <property type="entry name" value="Leu-rich_rpt"/>
</dbReference>
<dbReference type="InterPro" id="IPR032675">
    <property type="entry name" value="LRR_dom_sf"/>
</dbReference>
<dbReference type="GO" id="GO:0005737">
    <property type="term" value="C:cytoplasm"/>
    <property type="evidence" value="ECO:0007669"/>
    <property type="project" value="TreeGrafter"/>
</dbReference>
<organism evidence="4 5">
    <name type="scientific">Microcebus murinus</name>
    <name type="common">Gray mouse lemur</name>
    <name type="synonym">Lemur murinus</name>
    <dbReference type="NCBI Taxonomy" id="30608"/>
    <lineage>
        <taxon>Eukaryota</taxon>
        <taxon>Metazoa</taxon>
        <taxon>Chordata</taxon>
        <taxon>Craniata</taxon>
        <taxon>Vertebrata</taxon>
        <taxon>Euteleostomi</taxon>
        <taxon>Mammalia</taxon>
        <taxon>Eutheria</taxon>
        <taxon>Euarchontoglires</taxon>
        <taxon>Primates</taxon>
        <taxon>Strepsirrhini</taxon>
        <taxon>Lemuriformes</taxon>
        <taxon>Cheirogaleidae</taxon>
        <taxon>Microcebus</taxon>
    </lineage>
</organism>
<dbReference type="Ensembl" id="ENSMICT00000029655.2">
    <property type="protein sequence ID" value="ENSMICP00000028698.2"/>
    <property type="gene ID" value="ENSMICG00000027375.2"/>
</dbReference>
<dbReference type="GeneTree" id="ENSGT00940000164066"/>
<keyword evidence="1" id="KW-0433">Leucine-rich repeat</keyword>
<keyword evidence="5" id="KW-1185">Reference proteome</keyword>
<accession>A0A8C5VTI4</accession>
<protein>
    <submittedName>
        <fullName evidence="4">Leucine rich repeat containing 69</fullName>
    </submittedName>
</protein>
<sequence length="361" mass="41505">MVTFFIFYFSSKIMAERLLIKALYGGKNTKIITLNGKKMKKMPSALGRLPGLRILLLQNNLISKVCPEISILTQLTALNLGNNLLEEVPEEMKYLTTLKKLHLFGNRIGRFAPGACDGLQNLILLNLNKNQLTWLPQEVSRLKRLKYLSINHNRLACLPRELCFLRNLSELQLNHNKLICIPGEIGSLKKLQKLCLACNDIETLPEEICELKKLRILDIAGNLIQIFPLGFQNLKLREFYCEGNPLFLKQPIFAALKEDDVWSLQEITLRFIMNELAEQNPLLMHALEWYPEVKNKIAQEKSCAVCGKPFITPWLECVRFVRPPKNWKISKNLHLVPLQTFTCCHKCFIHRGRNLFAIGQA</sequence>
<evidence type="ECO:0000313" key="4">
    <source>
        <dbReference type="Ensembl" id="ENSMICP00000028698.2"/>
    </source>
</evidence>
<reference evidence="4" key="2">
    <citation type="submission" date="2025-08" db="UniProtKB">
        <authorList>
            <consortium name="Ensembl"/>
        </authorList>
    </citation>
    <scope>IDENTIFICATION</scope>
</reference>
<dbReference type="InterPro" id="IPR055414">
    <property type="entry name" value="LRR_R13L4/SHOC2-like"/>
</dbReference>
<reference evidence="4" key="1">
    <citation type="submission" date="2016-12" db="EMBL/GenBank/DDBJ databases">
        <title>Mouse lemur reference genome and diversity panel.</title>
        <authorList>
            <person name="Harris R."/>
            <person name="Larsen P."/>
            <person name="Liu Y."/>
            <person name="Hughes D.S."/>
            <person name="Murali S."/>
            <person name="Raveendran M."/>
            <person name="Korchina V."/>
            <person name="Wang M."/>
            <person name="Jhangiani S."/>
            <person name="Bandaranaike D."/>
            <person name="Bellair M."/>
            <person name="Blankenburg K."/>
            <person name="Chao H."/>
            <person name="Dahdouli M."/>
            <person name="Dinh H."/>
            <person name="Doddapaneni H."/>
            <person name="English A."/>
            <person name="Firestine M."/>
            <person name="Gnanaolivu R."/>
            <person name="Gross S."/>
            <person name="Hernandez B."/>
            <person name="Javaid M."/>
            <person name="Jayaseelan J."/>
            <person name="Jones J."/>
            <person name="Khan Z."/>
            <person name="Kovar C."/>
            <person name="Kurapati P."/>
            <person name="Le B."/>
            <person name="Lee S."/>
            <person name="Li M."/>
            <person name="Mathew T."/>
            <person name="Narasimhan A."/>
            <person name="Ngo D."/>
            <person name="Nguyen L."/>
            <person name="Okwuonu G."/>
            <person name="Ongeri F."/>
            <person name="Osuji N."/>
            <person name="Pu L.-L."/>
            <person name="Puazo M."/>
            <person name="Quiroz J."/>
            <person name="Raj R."/>
            <person name="Rajbhandari K."/>
            <person name="Reid J.G."/>
            <person name="Santibanez J."/>
            <person name="Sexton D."/>
            <person name="Skinner E."/>
            <person name="Vee V."/>
            <person name="Weissenberger G."/>
            <person name="Wu Y."/>
            <person name="Xin Y."/>
            <person name="Han Y."/>
            <person name="Campbell C."/>
            <person name="Brown A."/>
            <person name="Sullivan B."/>
            <person name="Shelton J."/>
            <person name="Brown S."/>
            <person name="Dudchenko O."/>
            <person name="Machol I."/>
            <person name="Durand N."/>
            <person name="Shamim M."/>
            <person name="Lieberman A."/>
            <person name="Muzny D.M."/>
            <person name="Richards S."/>
            <person name="Yoder A."/>
            <person name="Worley K.C."/>
            <person name="Rogers J."/>
            <person name="Gibbs R.A."/>
        </authorList>
    </citation>
    <scope>NUCLEOTIDE SEQUENCE [LARGE SCALE GENOMIC DNA]</scope>
</reference>
<dbReference type="SMART" id="SM00369">
    <property type="entry name" value="LRR_TYP"/>
    <property type="match status" value="8"/>
</dbReference>
<evidence type="ECO:0000313" key="5">
    <source>
        <dbReference type="Proteomes" id="UP000694394"/>
    </source>
</evidence>
<dbReference type="InterPro" id="IPR050216">
    <property type="entry name" value="LRR_domain-containing"/>
</dbReference>
<proteinExistence type="predicted"/>
<dbReference type="PANTHER" id="PTHR48051:SF57">
    <property type="entry name" value="LEUCINE RICH REPEAT CONTAINING 30"/>
    <property type="match status" value="1"/>
</dbReference>